<sequence length="782" mass="89530">MAEHVLSLKAVDDFVEKLVRPIFFSFNAFQIALREYMTNNFLVFVRINSQKSGNLKLMYEKNALPLWQTSLQAKSRPRYSSQPLRECGRVLLVESEGGSLRHLRFSRTQQIALFRRLPDMERMGGQYPVKTFVLDKMTSQMRAAKAVCGCDIMLCYFHARQAIRKHKISNRSRHIFHRMAHFDNAAEMTTYAANQVLRHIGTCTPNLTYHRTDRFKVRNPLLVTVSLWYKPLNVLRRLPPRMEPSSAPLANHYGYPAYTYCRYSEATRSPAAIAITSRRFAQAAGMVGWQTEAAGATRLTMSLVVLVANQLTLLTAGVREIDYHTTVIAAVTSLAHYVEIFRCVHQFFTLSVIESEGLLSSTENFRSLVVPFFCLSLSGEQILQPRTTSMVKIDDVKLEAVIASLECRELVTIMSFEAGYILCGNGIRTPGRRLITEVLSKGKVMKILELFIHRIWLTTAGNASNDKRFTSEWLAYTSHYRTKTPFLVHQGSLAVPSHASANTIFQMQHCWELFGSPRLRRVRTVSESLSVLFSTCRRDFGKRMAYRRNNLEPHKTPSLGQYFTCRSTGVKLGAGCWKKAVYSDRNSGYSLGLASRCTDKASYPHKAAHGDLIREYSFQQCSVLRCTDDYLNGNRSVRQLRKYERLPYKSRSPSFLQRISSDIIISGRFLVSRKFTSSSRTKHLRYEPNQTHDKRKYSNRNIQRHGSGWYNYILTLTHNTIGRFAVTRGLKVDHPDLGTETRTPFGKRYFDKRSTVASCAGHVVPYRILFSMLLRIFRSDLP</sequence>
<evidence type="ECO:0000313" key="2">
    <source>
        <dbReference type="Proteomes" id="UP000008909"/>
    </source>
</evidence>
<organism evidence="1 2">
    <name type="scientific">Clonorchis sinensis</name>
    <name type="common">Chinese liver fluke</name>
    <dbReference type="NCBI Taxonomy" id="79923"/>
    <lineage>
        <taxon>Eukaryota</taxon>
        <taxon>Metazoa</taxon>
        <taxon>Spiralia</taxon>
        <taxon>Lophotrochozoa</taxon>
        <taxon>Platyhelminthes</taxon>
        <taxon>Trematoda</taxon>
        <taxon>Digenea</taxon>
        <taxon>Opisthorchiida</taxon>
        <taxon>Opisthorchiata</taxon>
        <taxon>Opisthorchiidae</taxon>
        <taxon>Clonorchis</taxon>
    </lineage>
</organism>
<accession>G7YUC7</accession>
<gene>
    <name evidence="1" type="ORF">CLF_111097</name>
</gene>
<name>G7YUC7_CLOSI</name>
<dbReference type="AlphaFoldDB" id="G7YUC7"/>
<protein>
    <submittedName>
        <fullName evidence="1">Uncharacterized protein</fullName>
    </submittedName>
</protein>
<evidence type="ECO:0000313" key="1">
    <source>
        <dbReference type="EMBL" id="GAA56557.1"/>
    </source>
</evidence>
<reference key="2">
    <citation type="submission" date="2011-10" db="EMBL/GenBank/DDBJ databases">
        <title>The genome and transcriptome sequence of Clonorchis sinensis provide insights into the carcinogenic liver fluke.</title>
        <authorList>
            <person name="Wang X."/>
            <person name="Huang Y."/>
            <person name="Chen W."/>
            <person name="Liu H."/>
            <person name="Guo L."/>
            <person name="Chen Y."/>
            <person name="Luo F."/>
            <person name="Zhou W."/>
            <person name="Sun J."/>
            <person name="Mao Q."/>
            <person name="Liang P."/>
            <person name="Zhou C."/>
            <person name="Tian Y."/>
            <person name="Men J."/>
            <person name="Lv X."/>
            <person name="Huang L."/>
            <person name="Zhou J."/>
            <person name="Hu Y."/>
            <person name="Li R."/>
            <person name="Zhang F."/>
            <person name="Lei H."/>
            <person name="Li X."/>
            <person name="Hu X."/>
            <person name="Liang C."/>
            <person name="Xu J."/>
            <person name="Wu Z."/>
            <person name="Yu X."/>
        </authorList>
    </citation>
    <scope>NUCLEOTIDE SEQUENCE</scope>
    <source>
        <strain>Henan</strain>
    </source>
</reference>
<dbReference type="Proteomes" id="UP000008909">
    <property type="component" value="Unassembled WGS sequence"/>
</dbReference>
<reference evidence="1" key="1">
    <citation type="journal article" date="2011" name="Genome Biol.">
        <title>The draft genome of the carcinogenic human liver fluke Clonorchis sinensis.</title>
        <authorList>
            <person name="Wang X."/>
            <person name="Chen W."/>
            <person name="Huang Y."/>
            <person name="Sun J."/>
            <person name="Men J."/>
            <person name="Liu H."/>
            <person name="Luo F."/>
            <person name="Guo L."/>
            <person name="Lv X."/>
            <person name="Deng C."/>
            <person name="Zhou C."/>
            <person name="Fan Y."/>
            <person name="Li X."/>
            <person name="Huang L."/>
            <person name="Hu Y."/>
            <person name="Liang C."/>
            <person name="Hu X."/>
            <person name="Xu J."/>
            <person name="Yu X."/>
        </authorList>
    </citation>
    <scope>NUCLEOTIDE SEQUENCE [LARGE SCALE GENOMIC DNA]</scope>
    <source>
        <strain evidence="1">Henan</strain>
    </source>
</reference>
<dbReference type="EMBL" id="DF144292">
    <property type="protein sequence ID" value="GAA56557.1"/>
    <property type="molecule type" value="Genomic_DNA"/>
</dbReference>
<keyword evidence="2" id="KW-1185">Reference proteome</keyword>
<proteinExistence type="predicted"/>